<evidence type="ECO:0000313" key="3">
    <source>
        <dbReference type="Proteomes" id="UP000246740"/>
    </source>
</evidence>
<dbReference type="Proteomes" id="UP000246740">
    <property type="component" value="Unassembled WGS sequence"/>
</dbReference>
<reference evidence="2 3" key="1">
    <citation type="journal article" date="2018" name="Mol. Biol. Evol.">
        <title>Broad Genomic Sampling Reveals a Smut Pathogenic Ancestry of the Fungal Clade Ustilaginomycotina.</title>
        <authorList>
            <person name="Kijpornyongpan T."/>
            <person name="Mondo S.J."/>
            <person name="Barry K."/>
            <person name="Sandor L."/>
            <person name="Lee J."/>
            <person name="Lipzen A."/>
            <person name="Pangilinan J."/>
            <person name="LaButti K."/>
            <person name="Hainaut M."/>
            <person name="Henrissat B."/>
            <person name="Grigoriev I.V."/>
            <person name="Spatafora J.W."/>
            <person name="Aime M.C."/>
        </authorList>
    </citation>
    <scope>NUCLEOTIDE SEQUENCE [LARGE SCALE GENOMIC DNA]</scope>
    <source>
        <strain evidence="2 3">MCA 3645</strain>
    </source>
</reference>
<organism evidence="2 3">
    <name type="scientific">Testicularia cyperi</name>
    <dbReference type="NCBI Taxonomy" id="1882483"/>
    <lineage>
        <taxon>Eukaryota</taxon>
        <taxon>Fungi</taxon>
        <taxon>Dikarya</taxon>
        <taxon>Basidiomycota</taxon>
        <taxon>Ustilaginomycotina</taxon>
        <taxon>Ustilaginomycetes</taxon>
        <taxon>Ustilaginales</taxon>
        <taxon>Anthracoideaceae</taxon>
        <taxon>Testicularia</taxon>
    </lineage>
</organism>
<dbReference type="STRING" id="1882483.A0A317XZ16"/>
<feature type="region of interest" description="Disordered" evidence="1">
    <location>
        <begin position="45"/>
        <end position="80"/>
    </location>
</feature>
<dbReference type="AlphaFoldDB" id="A0A317XZ16"/>
<gene>
    <name evidence="2" type="ORF">BCV70DRAFT_3044</name>
</gene>
<dbReference type="EMBL" id="KZ819188">
    <property type="protein sequence ID" value="PWZ02589.1"/>
    <property type="molecule type" value="Genomic_DNA"/>
</dbReference>
<feature type="region of interest" description="Disordered" evidence="1">
    <location>
        <begin position="119"/>
        <end position="187"/>
    </location>
</feature>
<evidence type="ECO:0000256" key="1">
    <source>
        <dbReference type="SAM" id="MobiDB-lite"/>
    </source>
</evidence>
<sequence length="325" mass="36172">MPHKRANHSARKARRFVAGENLAPGADDGFFSDMPKGAMRIIQGGKIQDDYRRKKQEQKKHQEEAAAKAREKGKAKATSDSAVNIASDLKIRPGEKLKDFNARVEQAMASDIHASFKSATRSTINARNRARRKARASGLDPDADPEALEHEEAQRKAKADKAAANEANEPTKAELRRQRQAIEQNGEIKDFAKASQVKKINDVALAPPRLTRAPRGESLQAKTRKAKLIAKITGNNEDEAEKRVRDAERARFKGRVPEKLDAANATNNGNKRKRNTDSDAVVVEANVARQRILEAEREKAISAYRHQKQKQIKQAELKRAKKASS</sequence>
<feature type="region of interest" description="Disordered" evidence="1">
    <location>
        <begin position="251"/>
        <end position="279"/>
    </location>
</feature>
<protein>
    <submittedName>
        <fullName evidence="2">Uncharacterized protein</fullName>
    </submittedName>
</protein>
<name>A0A317XZ16_9BASI</name>
<dbReference type="OrthoDB" id="5876637at2759"/>
<dbReference type="PANTHER" id="PTHR21838">
    <property type="entry name" value="COILED-COIL DOMAIN-CONTAINING PROTEIN 137"/>
    <property type="match status" value="1"/>
</dbReference>
<feature type="compositionally biased region" description="Basic and acidic residues" evidence="1">
    <location>
        <begin position="147"/>
        <end position="177"/>
    </location>
</feature>
<accession>A0A317XZ16</accession>
<dbReference type="InterPro" id="IPR026680">
    <property type="entry name" value="CCDC137"/>
</dbReference>
<keyword evidence="3" id="KW-1185">Reference proteome</keyword>
<evidence type="ECO:0000313" key="2">
    <source>
        <dbReference type="EMBL" id="PWZ02589.1"/>
    </source>
</evidence>
<feature type="region of interest" description="Disordered" evidence="1">
    <location>
        <begin position="304"/>
        <end position="325"/>
    </location>
</feature>
<dbReference type="PANTHER" id="PTHR21838:SF2">
    <property type="entry name" value="COILED-COIL DOMAIN-CONTAINING PROTEIN 137"/>
    <property type="match status" value="1"/>
</dbReference>
<dbReference type="GO" id="GO:0005634">
    <property type="term" value="C:nucleus"/>
    <property type="evidence" value="ECO:0007669"/>
    <property type="project" value="TreeGrafter"/>
</dbReference>
<feature type="compositionally biased region" description="Basic and acidic residues" evidence="1">
    <location>
        <begin position="251"/>
        <end position="261"/>
    </location>
</feature>
<proteinExistence type="predicted"/>
<dbReference type="InParanoid" id="A0A317XZ16"/>
<feature type="compositionally biased region" description="Basic and acidic residues" evidence="1">
    <location>
        <begin position="59"/>
        <end position="74"/>
    </location>
</feature>